<dbReference type="Proteomes" id="UP000623010">
    <property type="component" value="Unassembled WGS sequence"/>
</dbReference>
<accession>A0A918V8H9</accession>
<dbReference type="EMBL" id="BMWH01000004">
    <property type="protein sequence ID" value="GGZ80029.1"/>
    <property type="molecule type" value="Genomic_DNA"/>
</dbReference>
<feature type="compositionally biased region" description="Pro residues" evidence="1">
    <location>
        <begin position="80"/>
        <end position="100"/>
    </location>
</feature>
<reference evidence="2" key="2">
    <citation type="submission" date="2020-09" db="EMBL/GenBank/DDBJ databases">
        <authorList>
            <person name="Sun Q."/>
            <person name="Ohkuma M."/>
        </authorList>
    </citation>
    <scope>NUCLEOTIDE SEQUENCE</scope>
    <source>
        <strain evidence="2">JCM 5016</strain>
    </source>
</reference>
<dbReference type="AlphaFoldDB" id="A0A918V8H9"/>
<keyword evidence="3" id="KW-1185">Reference proteome</keyword>
<evidence type="ECO:0000313" key="2">
    <source>
        <dbReference type="EMBL" id="GGZ80029.1"/>
    </source>
</evidence>
<dbReference type="RefSeq" id="WP_229879324.1">
    <property type="nucleotide sequence ID" value="NZ_BMWH01000004.1"/>
</dbReference>
<evidence type="ECO:0000256" key="1">
    <source>
        <dbReference type="SAM" id="MobiDB-lite"/>
    </source>
</evidence>
<organism evidence="2 3">
    <name type="scientific">Streptomyces echinoruber</name>
    <dbReference type="NCBI Taxonomy" id="68898"/>
    <lineage>
        <taxon>Bacteria</taxon>
        <taxon>Bacillati</taxon>
        <taxon>Actinomycetota</taxon>
        <taxon>Actinomycetes</taxon>
        <taxon>Kitasatosporales</taxon>
        <taxon>Streptomycetaceae</taxon>
        <taxon>Streptomyces</taxon>
    </lineage>
</organism>
<sequence>MRRTTSQPSQPSQMSQTSQPSQTSQTSHRTGTVLRTVTTLAAATAAAGLLAGCGTHDDDGGTAPPSRTPSASAPSSATPPSAPVSPPSTPATPPGPPSAPPSGTSRAGCVPRAQLTAADTGRTVCLTAGGQVRLTLDGDPERPWTPVRATGHVLEPINTGIVVLPGDALAAYRATAPGTSRLTSSRPLCANASASRPGRIACQGIQSWTVTVRIVRP</sequence>
<proteinExistence type="predicted"/>
<name>A0A918V8H9_9ACTN</name>
<feature type="compositionally biased region" description="Low complexity" evidence="1">
    <location>
        <begin position="61"/>
        <end position="79"/>
    </location>
</feature>
<reference evidence="2" key="1">
    <citation type="journal article" date="2014" name="Int. J. Syst. Evol. Microbiol.">
        <title>Complete genome sequence of Corynebacterium casei LMG S-19264T (=DSM 44701T), isolated from a smear-ripened cheese.</title>
        <authorList>
            <consortium name="US DOE Joint Genome Institute (JGI-PGF)"/>
            <person name="Walter F."/>
            <person name="Albersmeier A."/>
            <person name="Kalinowski J."/>
            <person name="Ruckert C."/>
        </authorList>
    </citation>
    <scope>NUCLEOTIDE SEQUENCE</scope>
    <source>
        <strain evidence="2">JCM 5016</strain>
    </source>
</reference>
<gene>
    <name evidence="2" type="ORF">GCM10010389_17130</name>
</gene>
<evidence type="ECO:0000313" key="3">
    <source>
        <dbReference type="Proteomes" id="UP000623010"/>
    </source>
</evidence>
<feature type="region of interest" description="Disordered" evidence="1">
    <location>
        <begin position="1"/>
        <end position="35"/>
    </location>
</feature>
<feature type="region of interest" description="Disordered" evidence="1">
    <location>
        <begin position="51"/>
        <end position="108"/>
    </location>
</feature>
<protein>
    <submittedName>
        <fullName evidence="2">Uncharacterized protein</fullName>
    </submittedName>
</protein>
<comment type="caution">
    <text evidence="2">The sequence shown here is derived from an EMBL/GenBank/DDBJ whole genome shotgun (WGS) entry which is preliminary data.</text>
</comment>